<dbReference type="RefSeq" id="WP_345626589.1">
    <property type="nucleotide sequence ID" value="NZ_BAABJQ010000003.1"/>
</dbReference>
<proteinExistence type="inferred from homology"/>
<evidence type="ECO:0000313" key="3">
    <source>
        <dbReference type="EMBL" id="GAA5179716.1"/>
    </source>
</evidence>
<sequence length="272" mass="29625">MSAPLSQQQQPLPPTAASRIGGASQGGKQFFTSDLSVNEFVVTTQTGFEPVGLVMGSCFYHVGIQPSRWSVSQELTVLSQAMYRCRELAMARMEAEAEALGADGVIGVRLRSAGYAFAGDVLEFIAVGTAVKATDGRSYRTPAGRPFTSHLSGQDFWTLWHHGWIPRAMVLGTCVYHIAHMSFRQMLSQLGQNTELTLFSQAAYDARELAMTRMQYEGQQVGADGVVGVTVTESAWEWGEHALEFFALGTAVQRLRPDVEPVVPTLTMPLDG</sequence>
<organism evidence="3 4">
    <name type="scientific">Rugosimonospora acidiphila</name>
    <dbReference type="NCBI Taxonomy" id="556531"/>
    <lineage>
        <taxon>Bacteria</taxon>
        <taxon>Bacillati</taxon>
        <taxon>Actinomycetota</taxon>
        <taxon>Actinomycetes</taxon>
        <taxon>Micromonosporales</taxon>
        <taxon>Micromonosporaceae</taxon>
        <taxon>Rugosimonospora</taxon>
    </lineage>
</organism>
<dbReference type="PANTHER" id="PTHR34068">
    <property type="entry name" value="UPF0145 PROTEIN YBJQ"/>
    <property type="match status" value="1"/>
</dbReference>
<accession>A0ABP9RMD2</accession>
<dbReference type="PANTHER" id="PTHR34068:SF2">
    <property type="entry name" value="UPF0145 PROTEIN SCO3412"/>
    <property type="match status" value="1"/>
</dbReference>
<gene>
    <name evidence="3" type="ORF">GCM10023322_10370</name>
</gene>
<keyword evidence="4" id="KW-1185">Reference proteome</keyword>
<comment type="similarity">
    <text evidence="1">Belongs to the UPF0145 family.</text>
</comment>
<protein>
    <submittedName>
        <fullName evidence="3">Heavy metal-binding domain-containing protein</fullName>
    </submittedName>
</protein>
<comment type="caution">
    <text evidence="3">The sequence shown here is derived from an EMBL/GenBank/DDBJ whole genome shotgun (WGS) entry which is preliminary data.</text>
</comment>
<dbReference type="Pfam" id="PF01906">
    <property type="entry name" value="YbjQ_1"/>
    <property type="match status" value="2"/>
</dbReference>
<evidence type="ECO:0000256" key="1">
    <source>
        <dbReference type="ARBA" id="ARBA00010751"/>
    </source>
</evidence>
<dbReference type="SUPFAM" id="SSF117782">
    <property type="entry name" value="YbjQ-like"/>
    <property type="match status" value="2"/>
</dbReference>
<feature type="region of interest" description="Disordered" evidence="2">
    <location>
        <begin position="1"/>
        <end position="24"/>
    </location>
</feature>
<reference evidence="4" key="1">
    <citation type="journal article" date="2019" name="Int. J. Syst. Evol. Microbiol.">
        <title>The Global Catalogue of Microorganisms (GCM) 10K type strain sequencing project: providing services to taxonomists for standard genome sequencing and annotation.</title>
        <authorList>
            <consortium name="The Broad Institute Genomics Platform"/>
            <consortium name="The Broad Institute Genome Sequencing Center for Infectious Disease"/>
            <person name="Wu L."/>
            <person name="Ma J."/>
        </authorList>
    </citation>
    <scope>NUCLEOTIDE SEQUENCE [LARGE SCALE GENOMIC DNA]</scope>
    <source>
        <strain evidence="4">JCM 18304</strain>
    </source>
</reference>
<evidence type="ECO:0000256" key="2">
    <source>
        <dbReference type="SAM" id="MobiDB-lite"/>
    </source>
</evidence>
<feature type="compositionally biased region" description="Low complexity" evidence="2">
    <location>
        <begin position="1"/>
        <end position="18"/>
    </location>
</feature>
<dbReference type="Gene3D" id="3.30.110.70">
    <property type="entry name" value="Hypothetical protein apc22750. Chain B"/>
    <property type="match status" value="2"/>
</dbReference>
<evidence type="ECO:0000313" key="4">
    <source>
        <dbReference type="Proteomes" id="UP001501570"/>
    </source>
</evidence>
<name>A0ABP9RMD2_9ACTN</name>
<dbReference type="Proteomes" id="UP001501570">
    <property type="component" value="Unassembled WGS sequence"/>
</dbReference>
<dbReference type="InterPro" id="IPR002765">
    <property type="entry name" value="UPF0145_YbjQ-like"/>
</dbReference>
<dbReference type="InterPro" id="IPR035439">
    <property type="entry name" value="UPF0145_dom_sf"/>
</dbReference>
<dbReference type="EMBL" id="BAABJQ010000003">
    <property type="protein sequence ID" value="GAA5179716.1"/>
    <property type="molecule type" value="Genomic_DNA"/>
</dbReference>